<dbReference type="GO" id="GO:0005886">
    <property type="term" value="C:plasma membrane"/>
    <property type="evidence" value="ECO:0007669"/>
    <property type="project" value="TreeGrafter"/>
</dbReference>
<evidence type="ECO:0000313" key="2">
    <source>
        <dbReference type="EMBL" id="CEN37744.1"/>
    </source>
</evidence>
<name>A0A0B7HGH7_9FLAO</name>
<sequence>MGTLATVYSLGVILDTEEEEGKNTILARMKEEKHPNGAPIYTLASGISLLLFYAFAMQCLSTLAVVRRETNSWKWTAFQWFFMGALAYISAMFAFMIIK</sequence>
<organism evidence="2 3">
    <name type="scientific">Capnocytophaga canimorsus</name>
    <dbReference type="NCBI Taxonomy" id="28188"/>
    <lineage>
        <taxon>Bacteria</taxon>
        <taxon>Pseudomonadati</taxon>
        <taxon>Bacteroidota</taxon>
        <taxon>Flavobacteriia</taxon>
        <taxon>Flavobacteriales</taxon>
        <taxon>Flavobacteriaceae</taxon>
        <taxon>Capnocytophaga</taxon>
    </lineage>
</organism>
<feature type="transmembrane region" description="Helical" evidence="1">
    <location>
        <begin position="38"/>
        <end position="57"/>
    </location>
</feature>
<dbReference type="GO" id="GO:0015093">
    <property type="term" value="F:ferrous iron transmembrane transporter activity"/>
    <property type="evidence" value="ECO:0007669"/>
    <property type="project" value="TreeGrafter"/>
</dbReference>
<dbReference type="EMBL" id="CDOE01000069">
    <property type="protein sequence ID" value="CEN37744.1"/>
    <property type="molecule type" value="Genomic_DNA"/>
</dbReference>
<reference evidence="2 3" key="1">
    <citation type="submission" date="2015-01" db="EMBL/GenBank/DDBJ databases">
        <authorList>
            <person name="Xiang T."/>
            <person name="Song Y."/>
            <person name="Huang L."/>
            <person name="Wang B."/>
            <person name="Wu P."/>
        </authorList>
    </citation>
    <scope>NUCLEOTIDE SEQUENCE [LARGE SCALE GENOMIC DNA]</scope>
    <source>
        <strain evidence="2 3">Cc12</strain>
    </source>
</reference>
<protein>
    <submittedName>
        <fullName evidence="2">Uncharacterized protein</fullName>
    </submittedName>
</protein>
<dbReference type="Proteomes" id="UP000044026">
    <property type="component" value="Unassembled WGS sequence"/>
</dbReference>
<evidence type="ECO:0000313" key="3">
    <source>
        <dbReference type="Proteomes" id="UP000044026"/>
    </source>
</evidence>
<keyword evidence="1" id="KW-1133">Transmembrane helix</keyword>
<dbReference type="AlphaFoldDB" id="A0A0B7HGH7"/>
<gene>
    <name evidence="2" type="ORF">CCAN12_710031</name>
</gene>
<accession>A0A0B7HGH7</accession>
<proteinExistence type="predicted"/>
<evidence type="ECO:0000256" key="1">
    <source>
        <dbReference type="SAM" id="Phobius"/>
    </source>
</evidence>
<keyword evidence="1" id="KW-0472">Membrane</keyword>
<dbReference type="PANTHER" id="PTHR43185:SF1">
    <property type="entry name" value="FE(2+) TRANSPORTER FEOB"/>
    <property type="match status" value="1"/>
</dbReference>
<keyword evidence="1" id="KW-0812">Transmembrane</keyword>
<dbReference type="InterPro" id="IPR050860">
    <property type="entry name" value="FeoB_GTPase"/>
</dbReference>
<dbReference type="PANTHER" id="PTHR43185">
    <property type="entry name" value="FERROUS IRON TRANSPORT PROTEIN B"/>
    <property type="match status" value="1"/>
</dbReference>
<feature type="transmembrane region" description="Helical" evidence="1">
    <location>
        <begin position="77"/>
        <end position="98"/>
    </location>
</feature>